<dbReference type="AlphaFoldDB" id="A0A9D9EJH6"/>
<proteinExistence type="predicted"/>
<feature type="region of interest" description="Disordered" evidence="1">
    <location>
        <begin position="22"/>
        <end position="57"/>
    </location>
</feature>
<keyword evidence="2" id="KW-0732">Signal</keyword>
<protein>
    <submittedName>
        <fullName evidence="3">Uncharacterized protein</fullName>
    </submittedName>
</protein>
<reference evidence="3" key="2">
    <citation type="journal article" date="2021" name="PeerJ">
        <title>Extensive microbial diversity within the chicken gut microbiome revealed by metagenomics and culture.</title>
        <authorList>
            <person name="Gilroy R."/>
            <person name="Ravi A."/>
            <person name="Getino M."/>
            <person name="Pursley I."/>
            <person name="Horton D.L."/>
            <person name="Alikhan N.F."/>
            <person name="Baker D."/>
            <person name="Gharbi K."/>
            <person name="Hall N."/>
            <person name="Watson M."/>
            <person name="Adriaenssens E.M."/>
            <person name="Foster-Nyarko E."/>
            <person name="Jarju S."/>
            <person name="Secka A."/>
            <person name="Antonio M."/>
            <person name="Oren A."/>
            <person name="Chaudhuri R.R."/>
            <person name="La Ragione R."/>
            <person name="Hildebrand F."/>
            <person name="Pallen M.J."/>
        </authorList>
    </citation>
    <scope>NUCLEOTIDE SEQUENCE</scope>
    <source>
        <strain evidence="3">D3-1215</strain>
    </source>
</reference>
<feature type="signal peptide" evidence="2">
    <location>
        <begin position="1"/>
        <end position="21"/>
    </location>
</feature>
<comment type="caution">
    <text evidence="3">The sequence shown here is derived from an EMBL/GenBank/DDBJ whole genome shotgun (WGS) entry which is preliminary data.</text>
</comment>
<evidence type="ECO:0000313" key="3">
    <source>
        <dbReference type="EMBL" id="MBO8446304.1"/>
    </source>
</evidence>
<reference evidence="3" key="1">
    <citation type="submission" date="2020-10" db="EMBL/GenBank/DDBJ databases">
        <authorList>
            <person name="Gilroy R."/>
        </authorList>
    </citation>
    <scope>NUCLEOTIDE SEQUENCE</scope>
    <source>
        <strain evidence="3">D3-1215</strain>
    </source>
</reference>
<feature type="compositionally biased region" description="Gly residues" evidence="1">
    <location>
        <begin position="42"/>
        <end position="54"/>
    </location>
</feature>
<dbReference type="EMBL" id="JADIMR010000012">
    <property type="protein sequence ID" value="MBO8446304.1"/>
    <property type="molecule type" value="Genomic_DNA"/>
</dbReference>
<dbReference type="Proteomes" id="UP000823637">
    <property type="component" value="Unassembled WGS sequence"/>
</dbReference>
<organism evidence="3 4">
    <name type="scientific">Candidatus Enterocola intestinipullorum</name>
    <dbReference type="NCBI Taxonomy" id="2840783"/>
    <lineage>
        <taxon>Bacteria</taxon>
        <taxon>Pseudomonadati</taxon>
        <taxon>Bacteroidota</taxon>
        <taxon>Bacteroidia</taxon>
        <taxon>Bacteroidales</taxon>
        <taxon>Candidatus Enterocola</taxon>
    </lineage>
</organism>
<dbReference type="PROSITE" id="PS51257">
    <property type="entry name" value="PROKAR_LIPOPROTEIN"/>
    <property type="match status" value="1"/>
</dbReference>
<gene>
    <name evidence="3" type="ORF">IAC32_00960</name>
</gene>
<sequence>MKKICYLVAVLLTALAVSCETGEPDGPQGGNNGNNPSEQPSEGGGSTDEGGGSPGSASLSFDKINYAPLKEAMGKSKGEVTQHLMEAGFVLWEYEDHGVTQQYYIRGEAGDWQQLAENGPCDMVMFDEGGYPVTDDEIVDFIAWSSVNNELGFDYVTEYLLEQIGQVFPEYVENGEWSCQDFDGGTVTANSYDEAMEYFTSEIEACYTQDGKGYISGGVGVPTADNPEHGAMLMVDTEVEAGKVVREMITIGLYDYSGL</sequence>
<evidence type="ECO:0000256" key="1">
    <source>
        <dbReference type="SAM" id="MobiDB-lite"/>
    </source>
</evidence>
<accession>A0A9D9EJH6</accession>
<feature type="chain" id="PRO_5038933403" evidence="2">
    <location>
        <begin position="22"/>
        <end position="259"/>
    </location>
</feature>
<name>A0A9D9EJH6_9BACT</name>
<evidence type="ECO:0000313" key="4">
    <source>
        <dbReference type="Proteomes" id="UP000823637"/>
    </source>
</evidence>
<evidence type="ECO:0000256" key="2">
    <source>
        <dbReference type="SAM" id="SignalP"/>
    </source>
</evidence>